<dbReference type="InterPro" id="IPR013096">
    <property type="entry name" value="Cupin_2"/>
</dbReference>
<dbReference type="SUPFAM" id="SSF51182">
    <property type="entry name" value="RmlC-like cupins"/>
    <property type="match status" value="1"/>
</dbReference>
<reference evidence="2 3" key="1">
    <citation type="journal article" date="2010" name="Stand. Genomic Sci.">
        <title>Complete genome sequence of Haliangium ochraceum type strain (SMP-2).</title>
        <authorList>
            <consortium name="US DOE Joint Genome Institute (JGI-PGF)"/>
            <person name="Ivanova N."/>
            <person name="Daum C."/>
            <person name="Lang E."/>
            <person name="Abt B."/>
            <person name="Kopitz M."/>
            <person name="Saunders E."/>
            <person name="Lapidus A."/>
            <person name="Lucas S."/>
            <person name="Glavina Del Rio T."/>
            <person name="Nolan M."/>
            <person name="Tice H."/>
            <person name="Copeland A."/>
            <person name="Cheng J.F."/>
            <person name="Chen F."/>
            <person name="Bruce D."/>
            <person name="Goodwin L."/>
            <person name="Pitluck S."/>
            <person name="Mavromatis K."/>
            <person name="Pati A."/>
            <person name="Mikhailova N."/>
            <person name="Chen A."/>
            <person name="Palaniappan K."/>
            <person name="Land M."/>
            <person name="Hauser L."/>
            <person name="Chang Y.J."/>
            <person name="Jeffries C.D."/>
            <person name="Detter J.C."/>
            <person name="Brettin T."/>
            <person name="Rohde M."/>
            <person name="Goker M."/>
            <person name="Bristow J."/>
            <person name="Markowitz V."/>
            <person name="Eisen J.A."/>
            <person name="Hugenholtz P."/>
            <person name="Kyrpides N.C."/>
            <person name="Klenk H.P."/>
        </authorList>
    </citation>
    <scope>NUCLEOTIDE SEQUENCE [LARGE SCALE GENOMIC DNA]</scope>
    <source>
        <strain evidence="3">DSM 14365 / CIP 107738 / JCM 11303 / AJ 13395 / SMP-2</strain>
    </source>
</reference>
<dbReference type="KEGG" id="hoh:Hoch_5611"/>
<feature type="domain" description="Cupin type-2" evidence="1">
    <location>
        <begin position="39"/>
        <end position="106"/>
    </location>
</feature>
<accession>D0LG66</accession>
<dbReference type="OrthoDB" id="160522at2"/>
<dbReference type="InterPro" id="IPR014710">
    <property type="entry name" value="RmlC-like_jellyroll"/>
</dbReference>
<proteinExistence type="predicted"/>
<dbReference type="eggNOG" id="COG0662">
    <property type="taxonomic scope" value="Bacteria"/>
</dbReference>
<dbReference type="RefSeq" id="WP_012830683.1">
    <property type="nucleotide sequence ID" value="NC_013440.1"/>
</dbReference>
<dbReference type="Gene3D" id="2.60.120.10">
    <property type="entry name" value="Jelly Rolls"/>
    <property type="match status" value="1"/>
</dbReference>
<evidence type="ECO:0000259" key="1">
    <source>
        <dbReference type="Pfam" id="PF07883"/>
    </source>
</evidence>
<protein>
    <submittedName>
        <fullName evidence="2">Cupin 2 conserved barrel domain protein</fullName>
    </submittedName>
</protein>
<dbReference type="InterPro" id="IPR011051">
    <property type="entry name" value="RmlC_Cupin_sf"/>
</dbReference>
<dbReference type="STRING" id="502025.Hoch_5611"/>
<dbReference type="AlphaFoldDB" id="D0LG66"/>
<gene>
    <name evidence="2" type="ordered locus">Hoch_5611</name>
</gene>
<evidence type="ECO:0000313" key="3">
    <source>
        <dbReference type="Proteomes" id="UP000001880"/>
    </source>
</evidence>
<sequence>MKPYRLVESSTTIPVPGGKRIEEFFGRVNTETDAFSLAHMIAPPGWTEPAQRPTFGELTIMVRGTMDIEVGEDTVTLRAGQAFWVEPDVRVRYSNNSQEEGEYYAVCMPAFSPDGARREPE</sequence>
<dbReference type="EMBL" id="CP001804">
    <property type="protein sequence ID" value="ACY18091.1"/>
    <property type="molecule type" value="Genomic_DNA"/>
</dbReference>
<organism evidence="2 3">
    <name type="scientific">Haliangium ochraceum (strain DSM 14365 / JCM 11303 / SMP-2)</name>
    <dbReference type="NCBI Taxonomy" id="502025"/>
    <lineage>
        <taxon>Bacteria</taxon>
        <taxon>Pseudomonadati</taxon>
        <taxon>Myxococcota</taxon>
        <taxon>Polyangia</taxon>
        <taxon>Haliangiales</taxon>
        <taxon>Kofleriaceae</taxon>
        <taxon>Haliangium</taxon>
    </lineage>
</organism>
<name>D0LG66_HALO1</name>
<keyword evidence="3" id="KW-1185">Reference proteome</keyword>
<dbReference type="HOGENOM" id="CLU_142227_0_0_7"/>
<evidence type="ECO:0000313" key="2">
    <source>
        <dbReference type="EMBL" id="ACY18091.1"/>
    </source>
</evidence>
<dbReference type="Pfam" id="PF07883">
    <property type="entry name" value="Cupin_2"/>
    <property type="match status" value="1"/>
</dbReference>
<dbReference type="Proteomes" id="UP000001880">
    <property type="component" value="Chromosome"/>
</dbReference>